<reference evidence="2" key="2">
    <citation type="submission" date="2018-10" db="UniProtKB">
        <authorList>
            <consortium name="EnsemblPlants"/>
        </authorList>
    </citation>
    <scope>IDENTIFICATION</scope>
</reference>
<dbReference type="OMA" id="FCGFVTA"/>
<dbReference type="Gramene" id="TraesCS7A03G1277600.1">
    <property type="protein sequence ID" value="TraesCS7A03G1277600.1.CDS1"/>
    <property type="gene ID" value="TraesCS7A03G1277600"/>
</dbReference>
<accession>A0A3B6RP73</accession>
<reference evidence="2" key="1">
    <citation type="submission" date="2018-08" db="EMBL/GenBank/DDBJ databases">
        <authorList>
            <person name="Rossello M."/>
        </authorList>
    </citation>
    <scope>NUCLEOTIDE SEQUENCE [LARGE SCALE GENOMIC DNA]</scope>
    <source>
        <strain evidence="2">cv. Chinese Spring</strain>
    </source>
</reference>
<dbReference type="Gramene" id="TraesCS7A02G525200.1">
    <property type="protein sequence ID" value="TraesCS7A02G525200.1.cds1"/>
    <property type="gene ID" value="TraesCS7A02G525200"/>
</dbReference>
<evidence type="ECO:0000313" key="3">
    <source>
        <dbReference type="Proteomes" id="UP000019116"/>
    </source>
</evidence>
<keyword evidence="3" id="KW-1185">Reference proteome</keyword>
<protein>
    <submittedName>
        <fullName evidence="2">Uncharacterized protein</fullName>
    </submittedName>
</protein>
<proteinExistence type="predicted"/>
<dbReference type="Proteomes" id="UP000019116">
    <property type="component" value="Chromosome 7A"/>
</dbReference>
<organism evidence="2">
    <name type="scientific">Triticum aestivum</name>
    <name type="common">Wheat</name>
    <dbReference type="NCBI Taxonomy" id="4565"/>
    <lineage>
        <taxon>Eukaryota</taxon>
        <taxon>Viridiplantae</taxon>
        <taxon>Streptophyta</taxon>
        <taxon>Embryophyta</taxon>
        <taxon>Tracheophyta</taxon>
        <taxon>Spermatophyta</taxon>
        <taxon>Magnoliopsida</taxon>
        <taxon>Liliopsida</taxon>
        <taxon>Poales</taxon>
        <taxon>Poaceae</taxon>
        <taxon>BOP clade</taxon>
        <taxon>Pooideae</taxon>
        <taxon>Triticodae</taxon>
        <taxon>Triticeae</taxon>
        <taxon>Triticinae</taxon>
        <taxon>Triticum</taxon>
    </lineage>
</organism>
<dbReference type="SMR" id="A0A3B6RP73"/>
<name>A0A3B6RP73_WHEAT</name>
<sequence>MTAHWVRKGSEFFCGFVTATFGVFALVLAISSTFNTGSSSTASTCSSAPPPAPSDALRSHMAILKRCLASAETCSLLLIFFVRAVVERAHAAHERVAKDEDAAYKAACDALAAASKQLGELGLRVDDCSQKVRQRLDDDDLWAALATEQQEEERLMAEVERARQDVDRKKPKEGMERITGWWAKAVRVSFFLSVLFSQLGGVIAGFALNYWLQIQEKCKFGGFLEIIPLALALGFWLLFHGFFGWMSISQN</sequence>
<evidence type="ECO:0000313" key="2">
    <source>
        <dbReference type="EnsemblPlants" id="TraesCS7A02G525200.1.cds1"/>
    </source>
</evidence>
<feature type="transmembrane region" description="Helical" evidence="1">
    <location>
        <begin position="190"/>
        <end position="211"/>
    </location>
</feature>
<evidence type="ECO:0000256" key="1">
    <source>
        <dbReference type="SAM" id="Phobius"/>
    </source>
</evidence>
<dbReference type="EnsemblPlants" id="TraesCS7A02G525200.1">
    <property type="protein sequence ID" value="TraesCS7A02G525200.1.cds1"/>
    <property type="gene ID" value="TraesCS7A02G525200"/>
</dbReference>
<keyword evidence="1" id="KW-0472">Membrane</keyword>
<keyword evidence="1" id="KW-0812">Transmembrane</keyword>
<feature type="transmembrane region" description="Helical" evidence="1">
    <location>
        <begin position="12"/>
        <end position="34"/>
    </location>
</feature>
<keyword evidence="1" id="KW-1133">Transmembrane helix</keyword>
<feature type="transmembrane region" description="Helical" evidence="1">
    <location>
        <begin position="223"/>
        <end position="248"/>
    </location>
</feature>
<dbReference type="AlphaFoldDB" id="A0A3B6RP73"/>